<accession>A0A1X6PJT1</accession>
<organism evidence="2 3">
    <name type="scientific">Porphyra umbilicalis</name>
    <name type="common">Purple laver</name>
    <name type="synonym">Red alga</name>
    <dbReference type="NCBI Taxonomy" id="2786"/>
    <lineage>
        <taxon>Eukaryota</taxon>
        <taxon>Rhodophyta</taxon>
        <taxon>Bangiophyceae</taxon>
        <taxon>Bangiales</taxon>
        <taxon>Bangiaceae</taxon>
        <taxon>Porphyra</taxon>
    </lineage>
</organism>
<feature type="region of interest" description="Disordered" evidence="1">
    <location>
        <begin position="335"/>
        <end position="388"/>
    </location>
</feature>
<evidence type="ECO:0000256" key="1">
    <source>
        <dbReference type="SAM" id="MobiDB-lite"/>
    </source>
</evidence>
<reference evidence="2 3" key="1">
    <citation type="submission" date="2017-03" db="EMBL/GenBank/DDBJ databases">
        <title>WGS assembly of Porphyra umbilicalis.</title>
        <authorList>
            <person name="Brawley S.H."/>
            <person name="Blouin N.A."/>
            <person name="Ficko-Blean E."/>
            <person name="Wheeler G.L."/>
            <person name="Lohr M."/>
            <person name="Goodson H.V."/>
            <person name="Jenkins J.W."/>
            <person name="Blaby-Haas C.E."/>
            <person name="Helliwell K.E."/>
            <person name="Chan C."/>
            <person name="Marriage T."/>
            <person name="Bhattacharya D."/>
            <person name="Klein A.S."/>
            <person name="Badis Y."/>
            <person name="Brodie J."/>
            <person name="Cao Y."/>
            <person name="Collen J."/>
            <person name="Dittami S.M."/>
            <person name="Gachon C.M."/>
            <person name="Green B.R."/>
            <person name="Karpowicz S."/>
            <person name="Kim J.W."/>
            <person name="Kudahl U."/>
            <person name="Lin S."/>
            <person name="Michel G."/>
            <person name="Mittag M."/>
            <person name="Olson B.J."/>
            <person name="Pangilinan J."/>
            <person name="Peng Y."/>
            <person name="Qiu H."/>
            <person name="Shu S."/>
            <person name="Singer J.T."/>
            <person name="Smith A.G."/>
            <person name="Sprecher B.N."/>
            <person name="Wagner V."/>
            <person name="Wang W."/>
            <person name="Wang Z.-Y."/>
            <person name="Yan J."/>
            <person name="Yarish C."/>
            <person name="Zoeuner-Riek S."/>
            <person name="Zhuang Y."/>
            <person name="Zou Y."/>
            <person name="Lindquist E.A."/>
            <person name="Grimwood J."/>
            <person name="Barry K."/>
            <person name="Rokhsar D.S."/>
            <person name="Schmutz J."/>
            <person name="Stiller J.W."/>
            <person name="Grossman A.R."/>
            <person name="Prochnik S.E."/>
        </authorList>
    </citation>
    <scope>NUCLEOTIDE SEQUENCE [LARGE SCALE GENOMIC DNA]</scope>
    <source>
        <strain evidence="2">4086291</strain>
    </source>
</reference>
<feature type="compositionally biased region" description="Low complexity" evidence="1">
    <location>
        <begin position="361"/>
        <end position="370"/>
    </location>
</feature>
<feature type="region of interest" description="Disordered" evidence="1">
    <location>
        <begin position="287"/>
        <end position="322"/>
    </location>
</feature>
<feature type="region of interest" description="Disordered" evidence="1">
    <location>
        <begin position="36"/>
        <end position="77"/>
    </location>
</feature>
<feature type="compositionally biased region" description="Low complexity" evidence="1">
    <location>
        <begin position="167"/>
        <end position="176"/>
    </location>
</feature>
<dbReference type="AlphaFoldDB" id="A0A1X6PJT1"/>
<keyword evidence="3" id="KW-1185">Reference proteome</keyword>
<sequence>MLVSAREGRRRMGVGKIGEGWAPLYWDGCGRDRGAAAPRFSGGKGVPATGPRPSAAPGPVSTLHPADSPAAAPHTPVSSERRAWCELQAAAEVKRRASLAAVRCPPVRAPLPKLTDILVPAACPAPPAQILRRHTLTADPGRAASLDAPAATVSAAAAVPPAPPDYGDPAAAGAADTPPPARPSHGPYRGVPSSRGGRASREAPATAEPVVIRPPAAMRGQKAAALAPAGVAVLAARHVFGCKDLQDTAPDAKGGALPPRPRRPLDLVAALEELDAHAARISLLGEVGGADGTPPPRRLWTTEAPCAPPSTPATAPSPPRLRPRLVAAPFAGRLLDGRGANAPVPVSATSARPPEPPPAPAAGTPAPRAASHPRGGSPSSLAACPPSRPRTRQCRALLFPPALGRAPGRPWHLLWQRRRPPHCLPPRRHWRRSRQLRSPPRRRCRRCRKERGSRPLPRRRPRSLWLASRRPHGPTTPFALSVTLSDARGGRPPAVTGPVAARPPAEGVAALQGEALQIRGGVGAAAGSAGARARAAALLWPPDTETADTLAPRAQGDTQAISHAARAAAVLGEDFAMARADRDAWVRRRLRGSLAAGLRGRRGPDVAHQASSPAAQLQALSFLRGNRLSAAASPLLATPLAPQTDAMAAGPCRVGVAAASVSRCAEAPAAGRCSVGAPAAAVAGSTAAAAATPWRGRASV</sequence>
<proteinExistence type="predicted"/>
<evidence type="ECO:0000313" key="3">
    <source>
        <dbReference type="Proteomes" id="UP000218209"/>
    </source>
</evidence>
<feature type="region of interest" description="Disordered" evidence="1">
    <location>
        <begin position="422"/>
        <end position="462"/>
    </location>
</feature>
<gene>
    <name evidence="2" type="ORF">BU14_0027s0052</name>
</gene>
<feature type="region of interest" description="Disordered" evidence="1">
    <location>
        <begin position="155"/>
        <end position="210"/>
    </location>
</feature>
<feature type="compositionally biased region" description="Pro residues" evidence="1">
    <location>
        <begin position="306"/>
        <end position="320"/>
    </location>
</feature>
<dbReference type="EMBL" id="KV918766">
    <property type="protein sequence ID" value="OSX81026.1"/>
    <property type="molecule type" value="Genomic_DNA"/>
</dbReference>
<evidence type="ECO:0000313" key="2">
    <source>
        <dbReference type="EMBL" id="OSX81026.1"/>
    </source>
</evidence>
<dbReference type="Proteomes" id="UP000218209">
    <property type="component" value="Unassembled WGS sequence"/>
</dbReference>
<name>A0A1X6PJT1_PORUM</name>
<protein>
    <submittedName>
        <fullName evidence="2">Uncharacterized protein</fullName>
    </submittedName>
</protein>